<organism evidence="2 3">
    <name type="scientific">Rugosimonospora africana</name>
    <dbReference type="NCBI Taxonomy" id="556532"/>
    <lineage>
        <taxon>Bacteria</taxon>
        <taxon>Bacillati</taxon>
        <taxon>Actinomycetota</taxon>
        <taxon>Actinomycetes</taxon>
        <taxon>Micromonosporales</taxon>
        <taxon>Micromonosporaceae</taxon>
        <taxon>Rugosimonospora</taxon>
    </lineage>
</organism>
<feature type="transmembrane region" description="Helical" evidence="1">
    <location>
        <begin position="54"/>
        <end position="71"/>
    </location>
</feature>
<dbReference type="Proteomes" id="UP000642748">
    <property type="component" value="Unassembled WGS sequence"/>
</dbReference>
<sequence length="103" mass="11410">MAVIDTVIDVVEVATPRLAAMMLLRRWRPPKAAAPIVLWLLGGVAYLLGWRIAAVVLLGLGLVSGAGLAWWRNRTDPWRAALKAQKDLPPAEREALKGYPSWW</sequence>
<dbReference type="AlphaFoldDB" id="A0A8J3QWU7"/>
<keyword evidence="1" id="KW-0812">Transmembrane</keyword>
<evidence type="ECO:0000256" key="1">
    <source>
        <dbReference type="SAM" id="Phobius"/>
    </source>
</evidence>
<keyword evidence="1" id="KW-0472">Membrane</keyword>
<comment type="caution">
    <text evidence="2">The sequence shown here is derived from an EMBL/GenBank/DDBJ whole genome shotgun (WGS) entry which is preliminary data.</text>
</comment>
<evidence type="ECO:0000313" key="3">
    <source>
        <dbReference type="Proteomes" id="UP000642748"/>
    </source>
</evidence>
<gene>
    <name evidence="2" type="ORF">Raf01_57290</name>
</gene>
<evidence type="ECO:0000313" key="2">
    <source>
        <dbReference type="EMBL" id="GIH17557.1"/>
    </source>
</evidence>
<accession>A0A8J3QWU7</accession>
<name>A0A8J3QWU7_9ACTN</name>
<proteinExistence type="predicted"/>
<protein>
    <submittedName>
        <fullName evidence="2">Uncharacterized protein</fullName>
    </submittedName>
</protein>
<keyword evidence="1" id="KW-1133">Transmembrane helix</keyword>
<dbReference type="EMBL" id="BONZ01000056">
    <property type="protein sequence ID" value="GIH17557.1"/>
    <property type="molecule type" value="Genomic_DNA"/>
</dbReference>
<reference evidence="2" key="1">
    <citation type="submission" date="2021-01" db="EMBL/GenBank/DDBJ databases">
        <title>Whole genome shotgun sequence of Rugosimonospora africana NBRC 104875.</title>
        <authorList>
            <person name="Komaki H."/>
            <person name="Tamura T."/>
        </authorList>
    </citation>
    <scope>NUCLEOTIDE SEQUENCE</scope>
    <source>
        <strain evidence="2">NBRC 104875</strain>
    </source>
</reference>
<keyword evidence="3" id="KW-1185">Reference proteome</keyword>